<gene>
    <name evidence="3" type="ORF">ACFFFR_08330</name>
</gene>
<dbReference type="PANTHER" id="PTHR11895">
    <property type="entry name" value="TRANSAMIDASE"/>
    <property type="match status" value="1"/>
</dbReference>
<evidence type="ECO:0000313" key="4">
    <source>
        <dbReference type="Proteomes" id="UP001589862"/>
    </source>
</evidence>
<name>A0ABV6PB95_9MICC</name>
<dbReference type="PROSITE" id="PS00571">
    <property type="entry name" value="AMIDASES"/>
    <property type="match status" value="1"/>
</dbReference>
<dbReference type="SUPFAM" id="SSF75304">
    <property type="entry name" value="Amidase signature (AS) enzymes"/>
    <property type="match status" value="1"/>
</dbReference>
<dbReference type="InterPro" id="IPR000120">
    <property type="entry name" value="Amidase"/>
</dbReference>
<dbReference type="PANTHER" id="PTHR11895:SF7">
    <property type="entry name" value="GLUTAMYL-TRNA(GLN) AMIDOTRANSFERASE SUBUNIT A, MITOCHONDRIAL"/>
    <property type="match status" value="1"/>
</dbReference>
<keyword evidence="4" id="KW-1185">Reference proteome</keyword>
<dbReference type="Gene3D" id="3.90.1300.10">
    <property type="entry name" value="Amidase signature (AS) domain"/>
    <property type="match status" value="1"/>
</dbReference>
<feature type="domain" description="Amidase" evidence="2">
    <location>
        <begin position="35"/>
        <end position="450"/>
    </location>
</feature>
<dbReference type="InterPro" id="IPR036928">
    <property type="entry name" value="AS_sf"/>
</dbReference>
<sequence>MTAQNGTDDLTSLSATTLVDRLRAQKVTPQNVRDAFVARIQKLNPELGAFTFVDADAAADADLTTILAGLPQAAKDVWDVTGQPTTFGTAALPDYIANADSPPMAALRQAGATFVGKTQVPEFALNAYSENLIAPPARNPLDPERTAGGSSGGTAAAVAARMLPAALGNDGGGSIRIPAAACGIIGLKPGRGTVPADQAGVQSEIAGTVAQLTCTGPLARSAEDAGLMMDALMGRTDGYYRGAGRAGTEHGFSSGTLNIGVSTATPFTPDIDISVNWRALTALSRAAVQLAQDGHRIQEAEIRYQGGYANYFTTVWTSALQRNPMPGLELDKLTHLTRSFVDQSAGYSQAHMDHAMAELSALAENAIEQLGQYDVVLTPMLAMVPPKIGEFTALAGPEDYKLQCQFTPYTSMVNVFGLPAISVPVFQDPRSELSWSVQLIGRSGSEAQLLMLAGHLHNQLMG</sequence>
<dbReference type="EMBL" id="JBHLUB010000030">
    <property type="protein sequence ID" value="MFC0582384.1"/>
    <property type="molecule type" value="Genomic_DNA"/>
</dbReference>
<protein>
    <submittedName>
        <fullName evidence="3">Amidase</fullName>
    </submittedName>
</protein>
<comment type="caution">
    <text evidence="3">The sequence shown here is derived from an EMBL/GenBank/DDBJ whole genome shotgun (WGS) entry which is preliminary data.</text>
</comment>
<evidence type="ECO:0000313" key="3">
    <source>
        <dbReference type="EMBL" id="MFC0582384.1"/>
    </source>
</evidence>
<dbReference type="Pfam" id="PF01425">
    <property type="entry name" value="Amidase"/>
    <property type="match status" value="1"/>
</dbReference>
<accession>A0ABV6PB95</accession>
<proteinExistence type="inferred from homology"/>
<reference evidence="3 4" key="1">
    <citation type="submission" date="2024-09" db="EMBL/GenBank/DDBJ databases">
        <authorList>
            <person name="Sun Q."/>
            <person name="Mori K."/>
        </authorList>
    </citation>
    <scope>NUCLEOTIDE SEQUENCE [LARGE SCALE GENOMIC DNA]</scope>
    <source>
        <strain evidence="3 4">NCAIM B.02604</strain>
    </source>
</reference>
<dbReference type="RefSeq" id="WP_377459501.1">
    <property type="nucleotide sequence ID" value="NZ_JBHLUB010000030.1"/>
</dbReference>
<dbReference type="InterPro" id="IPR020556">
    <property type="entry name" value="Amidase_CS"/>
</dbReference>
<comment type="similarity">
    <text evidence="1">Belongs to the amidase family.</text>
</comment>
<organism evidence="3 4">
    <name type="scientific">Micrococcoides hystricis</name>
    <dbReference type="NCBI Taxonomy" id="1572761"/>
    <lineage>
        <taxon>Bacteria</taxon>
        <taxon>Bacillati</taxon>
        <taxon>Actinomycetota</taxon>
        <taxon>Actinomycetes</taxon>
        <taxon>Micrococcales</taxon>
        <taxon>Micrococcaceae</taxon>
        <taxon>Micrococcoides</taxon>
    </lineage>
</organism>
<dbReference type="Proteomes" id="UP001589862">
    <property type="component" value="Unassembled WGS sequence"/>
</dbReference>
<dbReference type="InterPro" id="IPR023631">
    <property type="entry name" value="Amidase_dom"/>
</dbReference>
<evidence type="ECO:0000256" key="1">
    <source>
        <dbReference type="ARBA" id="ARBA00009199"/>
    </source>
</evidence>
<evidence type="ECO:0000259" key="2">
    <source>
        <dbReference type="Pfam" id="PF01425"/>
    </source>
</evidence>